<dbReference type="SUPFAM" id="SSF88946">
    <property type="entry name" value="Sigma2 domain of RNA polymerase sigma factors"/>
    <property type="match status" value="1"/>
</dbReference>
<dbReference type="InterPro" id="IPR013249">
    <property type="entry name" value="RNA_pol_sigma70_r4_t2"/>
</dbReference>
<reference evidence="9 10" key="1">
    <citation type="submission" date="2018-08" db="EMBL/GenBank/DDBJ databases">
        <authorList>
            <person name="Khan S.A."/>
        </authorList>
    </citation>
    <scope>NUCLEOTIDE SEQUENCE [LARGE SCALE GENOMIC DNA]</scope>
    <source>
        <strain evidence="9 10">GTF-13</strain>
    </source>
</reference>
<dbReference type="InterPro" id="IPR013324">
    <property type="entry name" value="RNA_pol_sigma_r3/r4-like"/>
</dbReference>
<dbReference type="Gene3D" id="1.10.10.10">
    <property type="entry name" value="Winged helix-like DNA-binding domain superfamily/Winged helix DNA-binding domain"/>
    <property type="match status" value="1"/>
</dbReference>
<comment type="caution">
    <text evidence="9">The sequence shown here is derived from an EMBL/GenBank/DDBJ whole genome shotgun (WGS) entry which is preliminary data.</text>
</comment>
<dbReference type="GO" id="GO:0003677">
    <property type="term" value="F:DNA binding"/>
    <property type="evidence" value="ECO:0007669"/>
    <property type="project" value="UniProtKB-KW"/>
</dbReference>
<dbReference type="Gene3D" id="1.10.1740.10">
    <property type="match status" value="1"/>
</dbReference>
<evidence type="ECO:0000256" key="4">
    <source>
        <dbReference type="ARBA" id="ARBA00023125"/>
    </source>
</evidence>
<keyword evidence="5 6" id="KW-0804">Transcription</keyword>
<accession>A0A3P3VQV4</accession>
<reference evidence="9 10" key="2">
    <citation type="submission" date="2018-12" db="EMBL/GenBank/DDBJ databases">
        <title>Simiduia agarivorans gen. nov., sp. nov., a marine, agarolytic bacterium isolated from shallow coastal water from Keelung, Taiwan.</title>
        <authorList>
            <person name="Shieh W.Y."/>
        </authorList>
    </citation>
    <scope>NUCLEOTIDE SEQUENCE [LARGE SCALE GENOMIC DNA]</scope>
    <source>
        <strain evidence="9 10">GTF-13</strain>
    </source>
</reference>
<dbReference type="NCBIfam" id="NF009170">
    <property type="entry name" value="PRK12517.1"/>
    <property type="match status" value="1"/>
</dbReference>
<dbReference type="GO" id="GO:0006352">
    <property type="term" value="P:DNA-templated transcription initiation"/>
    <property type="evidence" value="ECO:0007669"/>
    <property type="project" value="InterPro"/>
</dbReference>
<feature type="domain" description="RNA polymerase sigma factor 70 region 4 type 2" evidence="8">
    <location>
        <begin position="104"/>
        <end position="154"/>
    </location>
</feature>
<evidence type="ECO:0000256" key="3">
    <source>
        <dbReference type="ARBA" id="ARBA00023082"/>
    </source>
</evidence>
<dbReference type="GO" id="GO:0016987">
    <property type="term" value="F:sigma factor activity"/>
    <property type="evidence" value="ECO:0007669"/>
    <property type="project" value="UniProtKB-KW"/>
</dbReference>
<dbReference type="AlphaFoldDB" id="A0A3P3VQV4"/>
<evidence type="ECO:0000256" key="6">
    <source>
        <dbReference type="RuleBase" id="RU000716"/>
    </source>
</evidence>
<dbReference type="SUPFAM" id="SSF88659">
    <property type="entry name" value="Sigma3 and sigma4 domains of RNA polymerase sigma factors"/>
    <property type="match status" value="1"/>
</dbReference>
<evidence type="ECO:0000259" key="7">
    <source>
        <dbReference type="Pfam" id="PF04542"/>
    </source>
</evidence>
<organism evidence="9 10">
    <name type="scientific">Aestuariirhabdus litorea</name>
    <dbReference type="NCBI Taxonomy" id="2528527"/>
    <lineage>
        <taxon>Bacteria</taxon>
        <taxon>Pseudomonadati</taxon>
        <taxon>Pseudomonadota</taxon>
        <taxon>Gammaproteobacteria</taxon>
        <taxon>Oceanospirillales</taxon>
        <taxon>Aestuariirhabdaceae</taxon>
        <taxon>Aestuariirhabdus</taxon>
    </lineage>
</organism>
<keyword evidence="10" id="KW-1185">Reference proteome</keyword>
<dbReference type="EMBL" id="QWEZ01000001">
    <property type="protein sequence ID" value="RRJ84046.1"/>
    <property type="molecule type" value="Genomic_DNA"/>
</dbReference>
<dbReference type="NCBIfam" id="TIGR02937">
    <property type="entry name" value="sigma70-ECF"/>
    <property type="match status" value="1"/>
</dbReference>
<evidence type="ECO:0000259" key="8">
    <source>
        <dbReference type="Pfam" id="PF08281"/>
    </source>
</evidence>
<dbReference type="InterPro" id="IPR007627">
    <property type="entry name" value="RNA_pol_sigma70_r2"/>
</dbReference>
<dbReference type="Pfam" id="PF04542">
    <property type="entry name" value="Sigma70_r2"/>
    <property type="match status" value="1"/>
</dbReference>
<protein>
    <recommendedName>
        <fullName evidence="6">RNA polymerase sigma factor</fullName>
    </recommendedName>
</protein>
<dbReference type="Pfam" id="PF08281">
    <property type="entry name" value="Sigma70_r4_2"/>
    <property type="match status" value="1"/>
</dbReference>
<dbReference type="InterPro" id="IPR014284">
    <property type="entry name" value="RNA_pol_sigma-70_dom"/>
</dbReference>
<keyword evidence="2 6" id="KW-0805">Transcription regulation</keyword>
<sequence>MNRQQMLFNSLVEAYQKPLYRYGYWLCGDRAIAEDLVQETFLRAWRGLASLHNPEAAKPWLITILRRENARRFQRKSLDYSDLPMETIADERSGSGFSAEIESLRVGIAGLEPLYREPLLLQMVMGFTQEEIARAMELPSNTVATRLRRARLQLRDLLMDDETRGGIPL</sequence>
<dbReference type="InterPro" id="IPR013325">
    <property type="entry name" value="RNA_pol_sigma_r2"/>
</dbReference>
<proteinExistence type="inferred from homology"/>
<evidence type="ECO:0000256" key="1">
    <source>
        <dbReference type="ARBA" id="ARBA00010641"/>
    </source>
</evidence>
<dbReference type="PANTHER" id="PTHR43133">
    <property type="entry name" value="RNA POLYMERASE ECF-TYPE SIGMA FACTO"/>
    <property type="match status" value="1"/>
</dbReference>
<dbReference type="InterPro" id="IPR039425">
    <property type="entry name" value="RNA_pol_sigma-70-like"/>
</dbReference>
<dbReference type="PROSITE" id="PS01063">
    <property type="entry name" value="SIGMA70_ECF"/>
    <property type="match status" value="1"/>
</dbReference>
<feature type="domain" description="RNA polymerase sigma-70 region 2" evidence="7">
    <location>
        <begin position="11"/>
        <end position="76"/>
    </location>
</feature>
<keyword evidence="4 6" id="KW-0238">DNA-binding</keyword>
<dbReference type="InterPro" id="IPR036388">
    <property type="entry name" value="WH-like_DNA-bd_sf"/>
</dbReference>
<dbReference type="PANTHER" id="PTHR43133:SF51">
    <property type="entry name" value="RNA POLYMERASE SIGMA FACTOR"/>
    <property type="match status" value="1"/>
</dbReference>
<evidence type="ECO:0000313" key="10">
    <source>
        <dbReference type="Proteomes" id="UP000280792"/>
    </source>
</evidence>
<evidence type="ECO:0000256" key="5">
    <source>
        <dbReference type="ARBA" id="ARBA00023163"/>
    </source>
</evidence>
<dbReference type="InterPro" id="IPR000838">
    <property type="entry name" value="RNA_pol_sigma70_ECF_CS"/>
</dbReference>
<evidence type="ECO:0000313" key="9">
    <source>
        <dbReference type="EMBL" id="RRJ84046.1"/>
    </source>
</evidence>
<comment type="similarity">
    <text evidence="1 6">Belongs to the sigma-70 factor family. ECF subfamily.</text>
</comment>
<gene>
    <name evidence="9" type="ORF">D0544_02695</name>
</gene>
<dbReference type="Proteomes" id="UP000280792">
    <property type="component" value="Unassembled WGS sequence"/>
</dbReference>
<name>A0A3P3VQV4_9GAMM</name>
<evidence type="ECO:0000256" key="2">
    <source>
        <dbReference type="ARBA" id="ARBA00023015"/>
    </source>
</evidence>
<keyword evidence="3 6" id="KW-0731">Sigma factor</keyword>